<keyword evidence="2" id="KW-1185">Reference proteome</keyword>
<evidence type="ECO:0000313" key="1">
    <source>
        <dbReference type="EMBL" id="PHQ15521.1"/>
    </source>
</evidence>
<dbReference type="InterPro" id="IPR011990">
    <property type="entry name" value="TPR-like_helical_dom_sf"/>
</dbReference>
<proteinExistence type="predicted"/>
<protein>
    <recommendedName>
        <fullName evidence="3">Tetratricopeptide repeat-like domain-containing protein</fullName>
    </recommendedName>
</protein>
<gene>
    <name evidence="1" type="ORF">CLH61_09335</name>
</gene>
<dbReference type="Gene3D" id="1.25.40.10">
    <property type="entry name" value="Tetratricopeptide repeat domain"/>
    <property type="match status" value="1"/>
</dbReference>
<comment type="caution">
    <text evidence="1">The sequence shown here is derived from an EMBL/GenBank/DDBJ whole genome shotgun (WGS) entry which is preliminary data.</text>
</comment>
<dbReference type="SUPFAM" id="SSF48452">
    <property type="entry name" value="TPR-like"/>
    <property type="match status" value="1"/>
</dbReference>
<evidence type="ECO:0008006" key="3">
    <source>
        <dbReference type="Google" id="ProtNLM"/>
    </source>
</evidence>
<reference evidence="1 2" key="1">
    <citation type="submission" date="2017-09" db="EMBL/GenBank/DDBJ databases">
        <title>The draft genome sequences of Marinobacter sp. PWS21.</title>
        <authorList>
            <person name="Cao J."/>
        </authorList>
    </citation>
    <scope>NUCLEOTIDE SEQUENCE [LARGE SCALE GENOMIC DNA]</scope>
    <source>
        <strain evidence="1 2">PWS21</strain>
    </source>
</reference>
<dbReference type="EMBL" id="NTFH01000007">
    <property type="protein sequence ID" value="PHQ15521.1"/>
    <property type="molecule type" value="Genomic_DNA"/>
</dbReference>
<evidence type="ECO:0000313" key="2">
    <source>
        <dbReference type="Proteomes" id="UP000231409"/>
    </source>
</evidence>
<name>A0A2G1ULZ8_9GAMM</name>
<dbReference type="AlphaFoldDB" id="A0A2G1ULZ8"/>
<organism evidence="1 2">
    <name type="scientific">Marinobacter profundi</name>
    <dbReference type="NCBI Taxonomy" id="2666256"/>
    <lineage>
        <taxon>Bacteria</taxon>
        <taxon>Pseudomonadati</taxon>
        <taxon>Pseudomonadota</taxon>
        <taxon>Gammaproteobacteria</taxon>
        <taxon>Pseudomonadales</taxon>
        <taxon>Marinobacteraceae</taxon>
        <taxon>Marinobacter</taxon>
    </lineage>
</organism>
<accession>A0A2G1ULZ8</accession>
<sequence>MALATGLQAAPAPIANDFSDTEVLALLPAGFHDTPDTGNPDRLADRIQGHITRARTAGDPRHLGYAMALLEPWPDTAMTDRLRVLRATLNQSLHRFDQARADLDTVRSRSAGGQPYLQATLTLANMELVRGRYGAARDACNDLTTRYPGLLAQHCLARVDARTGKAATAYQRLASALLQRPPEDPRLRAWVEGTLGDMAAQQGLVTAVTHWQTVLQLTPDDLYVRAQLADWQLAAGQPAAAVALTNGYDSVDPLAIRRVIALQAGGQPDAARSLTRRLRERFDEALWRGSDLHRRDYARFLLDIDNRPGEALDYAVANWRDQREAADTRLLLRAAQRAGDEESIRQVRQWLASVNQSDRRFDLPPSGAPLP</sequence>
<dbReference type="Proteomes" id="UP000231409">
    <property type="component" value="Unassembled WGS sequence"/>
</dbReference>